<comment type="caution">
    <text evidence="1">The sequence shown here is derived from an EMBL/GenBank/DDBJ whole genome shotgun (WGS) entry which is preliminary data.</text>
</comment>
<accession>A0A7C9M8K3</accession>
<evidence type="ECO:0000313" key="2">
    <source>
        <dbReference type="Proteomes" id="UP000483286"/>
    </source>
</evidence>
<protein>
    <submittedName>
        <fullName evidence="1">Uncharacterized protein</fullName>
    </submittedName>
</protein>
<dbReference type="InterPro" id="IPR028962">
    <property type="entry name" value="Imm10"/>
</dbReference>
<proteinExistence type="predicted"/>
<dbReference type="EMBL" id="WQLB01000010">
    <property type="protein sequence ID" value="MVN86999.1"/>
    <property type="molecule type" value="Genomic_DNA"/>
</dbReference>
<dbReference type="Proteomes" id="UP000483286">
    <property type="component" value="Unassembled WGS sequence"/>
</dbReference>
<name>A0A7C9M8K3_9DEIO</name>
<dbReference type="Pfam" id="PF15588">
    <property type="entry name" value="Imm10"/>
    <property type="match status" value="1"/>
</dbReference>
<reference evidence="1 2" key="1">
    <citation type="submission" date="2019-12" db="EMBL/GenBank/DDBJ databases">
        <title>Deinococcus sp. HMF7620 Genome sequencing and assembly.</title>
        <authorList>
            <person name="Kang H."/>
            <person name="Kim H."/>
            <person name="Joh K."/>
        </authorList>
    </citation>
    <scope>NUCLEOTIDE SEQUENCE [LARGE SCALE GENOMIC DNA]</scope>
    <source>
        <strain evidence="1 2">HMF7620</strain>
    </source>
</reference>
<evidence type="ECO:0000313" key="1">
    <source>
        <dbReference type="EMBL" id="MVN86999.1"/>
    </source>
</evidence>
<sequence length="135" mass="14947">MHRFRMTVTFDVNAVFVGELEDLETFAVVLSDHPDDPQEWLELQRALFEDEQEMALGMETYCLVRANGAVVYGGVTACILSAAVLELHLDQEAAGVLGTSVFQLKLHLTEAASAELKRGLQRVMADRLPPVFQLA</sequence>
<organism evidence="1 2">
    <name type="scientific">Deinococcus arboris</name>
    <dbReference type="NCBI Taxonomy" id="2682977"/>
    <lineage>
        <taxon>Bacteria</taxon>
        <taxon>Thermotogati</taxon>
        <taxon>Deinococcota</taxon>
        <taxon>Deinococci</taxon>
        <taxon>Deinococcales</taxon>
        <taxon>Deinococcaceae</taxon>
        <taxon>Deinococcus</taxon>
    </lineage>
</organism>
<keyword evidence="2" id="KW-1185">Reference proteome</keyword>
<gene>
    <name evidence="1" type="ORF">GO986_09495</name>
</gene>
<dbReference type="AlphaFoldDB" id="A0A7C9M8K3"/>